<evidence type="ECO:0000313" key="3">
    <source>
        <dbReference type="EMBL" id="KAE9993270.1"/>
    </source>
</evidence>
<evidence type="ECO:0000313" key="1">
    <source>
        <dbReference type="EMBL" id="KAE9970081.1"/>
    </source>
</evidence>
<protein>
    <submittedName>
        <fullName evidence="1">Uncharacterized protein</fullName>
    </submittedName>
</protein>
<evidence type="ECO:0000313" key="2">
    <source>
        <dbReference type="EMBL" id="KAE9980845.1"/>
    </source>
</evidence>
<gene>
    <name evidence="1" type="ORF">BLS_005094</name>
    <name evidence="3" type="ORF">EG327_005877</name>
    <name evidence="2" type="ORF">EG328_011981</name>
</gene>
<dbReference type="AlphaFoldDB" id="A0A8H3UGB6"/>
<sequence length="134" mass="14989">MTSHKYARDVEEGDQIMMRSCPVLVQRVLGPAQLDRDEYFFTGNDIIDGREYGQSFQPNDLVALADVKYQDKRVKEASVETLVITFTDGTKALARNQDLAQDIWCMLSYHKISRITSGVIATIVSAAGRTVVQS</sequence>
<name>A0A8H3UGB6_VENIN</name>
<dbReference type="Proteomes" id="UP000433883">
    <property type="component" value="Unassembled WGS sequence"/>
</dbReference>
<dbReference type="Proteomes" id="UP000490939">
    <property type="component" value="Unassembled WGS sequence"/>
</dbReference>
<keyword evidence="6" id="KW-1185">Reference proteome</keyword>
<proteinExistence type="predicted"/>
<dbReference type="EMBL" id="WNWQ01000343">
    <property type="protein sequence ID" value="KAE9970081.1"/>
    <property type="molecule type" value="Genomic_DNA"/>
</dbReference>
<comment type="caution">
    <text evidence="1">The sequence shown here is derived from an EMBL/GenBank/DDBJ whole genome shotgun (WGS) entry which is preliminary data.</text>
</comment>
<evidence type="ECO:0000313" key="5">
    <source>
        <dbReference type="Proteomes" id="UP000447873"/>
    </source>
</evidence>
<accession>A0A8H3UGB6</accession>
<evidence type="ECO:0000313" key="4">
    <source>
        <dbReference type="Proteomes" id="UP000433883"/>
    </source>
</evidence>
<organism evidence="1 4">
    <name type="scientific">Venturia inaequalis</name>
    <name type="common">Apple scab fungus</name>
    <dbReference type="NCBI Taxonomy" id="5025"/>
    <lineage>
        <taxon>Eukaryota</taxon>
        <taxon>Fungi</taxon>
        <taxon>Dikarya</taxon>
        <taxon>Ascomycota</taxon>
        <taxon>Pezizomycotina</taxon>
        <taxon>Dothideomycetes</taxon>
        <taxon>Pleosporomycetidae</taxon>
        <taxon>Venturiales</taxon>
        <taxon>Venturiaceae</taxon>
        <taxon>Venturia</taxon>
    </lineage>
</organism>
<reference evidence="1 4" key="1">
    <citation type="submission" date="2019-11" db="EMBL/GenBank/DDBJ databases">
        <title>Venturia inaequalis Genome Resource.</title>
        <authorList>
            <person name="Lichtner F.J."/>
        </authorList>
    </citation>
    <scope>NUCLEOTIDE SEQUENCE [LARGE SCALE GENOMIC DNA]</scope>
    <source>
        <strain evidence="2 5">120213</strain>
        <strain evidence="1">Bline_iso_100314</strain>
        <strain evidence="3 6">DMI_063113</strain>
    </source>
</reference>
<dbReference type="Proteomes" id="UP000447873">
    <property type="component" value="Unassembled WGS sequence"/>
</dbReference>
<dbReference type="EMBL" id="WNWR01000034">
    <property type="protein sequence ID" value="KAE9993270.1"/>
    <property type="molecule type" value="Genomic_DNA"/>
</dbReference>
<dbReference type="EMBL" id="WNWS01000097">
    <property type="protein sequence ID" value="KAE9980845.1"/>
    <property type="molecule type" value="Genomic_DNA"/>
</dbReference>
<evidence type="ECO:0000313" key="6">
    <source>
        <dbReference type="Proteomes" id="UP000490939"/>
    </source>
</evidence>